<protein>
    <submittedName>
        <fullName evidence="1">Uncharacterized protein</fullName>
    </submittedName>
</protein>
<dbReference type="EMBL" id="JAMKFB020000003">
    <property type="protein sequence ID" value="KAL0196768.1"/>
    <property type="molecule type" value="Genomic_DNA"/>
</dbReference>
<feature type="non-terminal residue" evidence="1">
    <location>
        <position position="72"/>
    </location>
</feature>
<keyword evidence="2" id="KW-1185">Reference proteome</keyword>
<evidence type="ECO:0000313" key="1">
    <source>
        <dbReference type="EMBL" id="KAL0196768.1"/>
    </source>
</evidence>
<gene>
    <name evidence="1" type="ORF">M9458_005308</name>
</gene>
<accession>A0ABD0REI0</accession>
<proteinExistence type="predicted"/>
<sequence length="72" mass="8225">MDLIIQKGFIYSVNLKVGILNLILSGWTVKEDTEQCKQIQCETHHHCTTQWQQDSLQSQTETSRAGDTDCDL</sequence>
<name>A0ABD0REI0_CIRMR</name>
<organism evidence="1 2">
    <name type="scientific">Cirrhinus mrigala</name>
    <name type="common">Mrigala</name>
    <dbReference type="NCBI Taxonomy" id="683832"/>
    <lineage>
        <taxon>Eukaryota</taxon>
        <taxon>Metazoa</taxon>
        <taxon>Chordata</taxon>
        <taxon>Craniata</taxon>
        <taxon>Vertebrata</taxon>
        <taxon>Euteleostomi</taxon>
        <taxon>Actinopterygii</taxon>
        <taxon>Neopterygii</taxon>
        <taxon>Teleostei</taxon>
        <taxon>Ostariophysi</taxon>
        <taxon>Cypriniformes</taxon>
        <taxon>Cyprinidae</taxon>
        <taxon>Labeoninae</taxon>
        <taxon>Labeonini</taxon>
        <taxon>Cirrhinus</taxon>
    </lineage>
</organism>
<dbReference type="AlphaFoldDB" id="A0ABD0REI0"/>
<reference evidence="1 2" key="1">
    <citation type="submission" date="2024-05" db="EMBL/GenBank/DDBJ databases">
        <title>Genome sequencing and assembly of Indian major carp, Cirrhinus mrigala (Hamilton, 1822).</title>
        <authorList>
            <person name="Mohindra V."/>
            <person name="Chowdhury L.M."/>
            <person name="Lal K."/>
            <person name="Jena J.K."/>
        </authorList>
    </citation>
    <scope>NUCLEOTIDE SEQUENCE [LARGE SCALE GENOMIC DNA]</scope>
    <source>
        <strain evidence="1">CM1030</strain>
        <tissue evidence="1">Blood</tissue>
    </source>
</reference>
<comment type="caution">
    <text evidence="1">The sequence shown here is derived from an EMBL/GenBank/DDBJ whole genome shotgun (WGS) entry which is preliminary data.</text>
</comment>
<dbReference type="Proteomes" id="UP001529510">
    <property type="component" value="Unassembled WGS sequence"/>
</dbReference>
<evidence type="ECO:0000313" key="2">
    <source>
        <dbReference type="Proteomes" id="UP001529510"/>
    </source>
</evidence>